<dbReference type="EMBL" id="BMAW01057835">
    <property type="protein sequence ID" value="GFT13194.1"/>
    <property type="molecule type" value="Genomic_DNA"/>
</dbReference>
<proteinExistence type="predicted"/>
<gene>
    <name evidence="2" type="ORF">NPIL_201211</name>
</gene>
<dbReference type="AlphaFoldDB" id="A0A8X6TG41"/>
<name>A0A8X6TG41_NEPPI</name>
<evidence type="ECO:0000313" key="2">
    <source>
        <dbReference type="EMBL" id="GFT13194.1"/>
    </source>
</evidence>
<accession>A0A8X6TG41</accession>
<keyword evidence="3" id="KW-1185">Reference proteome</keyword>
<organism evidence="2 3">
    <name type="scientific">Nephila pilipes</name>
    <name type="common">Giant wood spider</name>
    <name type="synonym">Nephila maculata</name>
    <dbReference type="NCBI Taxonomy" id="299642"/>
    <lineage>
        <taxon>Eukaryota</taxon>
        <taxon>Metazoa</taxon>
        <taxon>Ecdysozoa</taxon>
        <taxon>Arthropoda</taxon>
        <taxon>Chelicerata</taxon>
        <taxon>Arachnida</taxon>
        <taxon>Araneae</taxon>
        <taxon>Araneomorphae</taxon>
        <taxon>Entelegynae</taxon>
        <taxon>Araneoidea</taxon>
        <taxon>Nephilidae</taxon>
        <taxon>Nephila</taxon>
    </lineage>
</organism>
<sequence length="78" mass="8181">MQDLCNTVVLKSCLLGLTRLCRTFPRATCYSASAGTVFTTLVGPPRFDSQHGDISGEGGIATDPHSARKEGDALTPVA</sequence>
<protein>
    <submittedName>
        <fullName evidence="2">Uncharacterized protein</fullName>
    </submittedName>
</protein>
<evidence type="ECO:0000313" key="3">
    <source>
        <dbReference type="Proteomes" id="UP000887013"/>
    </source>
</evidence>
<reference evidence="2" key="1">
    <citation type="submission" date="2020-08" db="EMBL/GenBank/DDBJ databases">
        <title>Multicomponent nature underlies the extraordinary mechanical properties of spider dragline silk.</title>
        <authorList>
            <person name="Kono N."/>
            <person name="Nakamura H."/>
            <person name="Mori M."/>
            <person name="Yoshida Y."/>
            <person name="Ohtoshi R."/>
            <person name="Malay A.D."/>
            <person name="Moran D.A.P."/>
            <person name="Tomita M."/>
            <person name="Numata K."/>
            <person name="Arakawa K."/>
        </authorList>
    </citation>
    <scope>NUCLEOTIDE SEQUENCE</scope>
</reference>
<dbReference type="Proteomes" id="UP000887013">
    <property type="component" value="Unassembled WGS sequence"/>
</dbReference>
<feature type="region of interest" description="Disordered" evidence="1">
    <location>
        <begin position="48"/>
        <end position="78"/>
    </location>
</feature>
<comment type="caution">
    <text evidence="2">The sequence shown here is derived from an EMBL/GenBank/DDBJ whole genome shotgun (WGS) entry which is preliminary data.</text>
</comment>
<evidence type="ECO:0000256" key="1">
    <source>
        <dbReference type="SAM" id="MobiDB-lite"/>
    </source>
</evidence>